<gene>
    <name evidence="1" type="ORF">HPB47_003440</name>
</gene>
<evidence type="ECO:0000313" key="1">
    <source>
        <dbReference type="EMBL" id="KAG0420543.1"/>
    </source>
</evidence>
<sequence length="468" mass="52976">MDTQEAPWEQEWRLVGSDQRLKDNITVVMKFTDGTALGTLPPDTIGNSVLQAAGLNSAERKDTFIKIRTIQNLIAIDTYRQSAAEKILRLQEVQMHGQTRSLIAYQASGKDTIKGVINGIQVSVPDEIIQRSLEVQGAKILQARRIASSKTILITLEGNRLPRYALYGRVVMRLYPYRPRSLFCHICAVIGHRADVCPNKPHFTTCLNCGTKLPPGSSENTPHNCEIQCQNCGGEHPANYPQCPAHQEADHARREEERNRKRRQQAPPKKDPETHTRGRSRNRDRSQRRRSKSATGIQWPSLPTNNRYWSLRSPERARSKSKDPKKRDDSRPRKQAETSAEDRQVPPRNPSTTQRSQIRPWNGRSWRVSGQLPVPAAEVTPSQETPAPILSPATHYNLALETAKEAPSQVNLIKAMKAGIGKTQETETPATQGEVMTEILNRLDLFQKELQQRDEIFHQELQKRDLLS</sequence>
<protein>
    <submittedName>
        <fullName evidence="1">Uncharacterized protein</fullName>
    </submittedName>
</protein>
<organism evidence="1 2">
    <name type="scientific">Ixodes persulcatus</name>
    <name type="common">Taiga tick</name>
    <dbReference type="NCBI Taxonomy" id="34615"/>
    <lineage>
        <taxon>Eukaryota</taxon>
        <taxon>Metazoa</taxon>
        <taxon>Ecdysozoa</taxon>
        <taxon>Arthropoda</taxon>
        <taxon>Chelicerata</taxon>
        <taxon>Arachnida</taxon>
        <taxon>Acari</taxon>
        <taxon>Parasitiformes</taxon>
        <taxon>Ixodida</taxon>
        <taxon>Ixodoidea</taxon>
        <taxon>Ixodidae</taxon>
        <taxon>Ixodinae</taxon>
        <taxon>Ixodes</taxon>
    </lineage>
</organism>
<reference evidence="1 2" key="1">
    <citation type="journal article" date="2020" name="Cell">
        <title>Large-Scale Comparative Analyses of Tick Genomes Elucidate Their Genetic Diversity and Vector Capacities.</title>
        <authorList>
            <consortium name="Tick Genome and Microbiome Consortium (TIGMIC)"/>
            <person name="Jia N."/>
            <person name="Wang J."/>
            <person name="Shi W."/>
            <person name="Du L."/>
            <person name="Sun Y."/>
            <person name="Zhan W."/>
            <person name="Jiang J.F."/>
            <person name="Wang Q."/>
            <person name="Zhang B."/>
            <person name="Ji P."/>
            <person name="Bell-Sakyi L."/>
            <person name="Cui X.M."/>
            <person name="Yuan T.T."/>
            <person name="Jiang B.G."/>
            <person name="Yang W.F."/>
            <person name="Lam T.T."/>
            <person name="Chang Q.C."/>
            <person name="Ding S.J."/>
            <person name="Wang X.J."/>
            <person name="Zhu J.G."/>
            <person name="Ruan X.D."/>
            <person name="Zhao L."/>
            <person name="Wei J.T."/>
            <person name="Ye R.Z."/>
            <person name="Que T.C."/>
            <person name="Du C.H."/>
            <person name="Zhou Y.H."/>
            <person name="Cheng J.X."/>
            <person name="Dai P.F."/>
            <person name="Guo W.B."/>
            <person name="Han X.H."/>
            <person name="Huang E.J."/>
            <person name="Li L.F."/>
            <person name="Wei W."/>
            <person name="Gao Y.C."/>
            <person name="Liu J.Z."/>
            <person name="Shao H.Z."/>
            <person name="Wang X."/>
            <person name="Wang C.C."/>
            <person name="Yang T.C."/>
            <person name="Huo Q.B."/>
            <person name="Li W."/>
            <person name="Chen H.Y."/>
            <person name="Chen S.E."/>
            <person name="Zhou L.G."/>
            <person name="Ni X.B."/>
            <person name="Tian J.H."/>
            <person name="Sheng Y."/>
            <person name="Liu T."/>
            <person name="Pan Y.S."/>
            <person name="Xia L.Y."/>
            <person name="Li J."/>
            <person name="Zhao F."/>
            <person name="Cao W.C."/>
        </authorList>
    </citation>
    <scope>NUCLEOTIDE SEQUENCE [LARGE SCALE GENOMIC DNA]</scope>
    <source>
        <strain evidence="1">Iper-2018</strain>
    </source>
</reference>
<comment type="caution">
    <text evidence="1">The sequence shown here is derived from an EMBL/GenBank/DDBJ whole genome shotgun (WGS) entry which is preliminary data.</text>
</comment>
<evidence type="ECO:0000313" key="2">
    <source>
        <dbReference type="Proteomes" id="UP000805193"/>
    </source>
</evidence>
<accession>A0AC60PII1</accession>
<proteinExistence type="predicted"/>
<dbReference type="Proteomes" id="UP000805193">
    <property type="component" value="Unassembled WGS sequence"/>
</dbReference>
<keyword evidence="2" id="KW-1185">Reference proteome</keyword>
<dbReference type="EMBL" id="JABSTQ010010497">
    <property type="protein sequence ID" value="KAG0420543.1"/>
    <property type="molecule type" value="Genomic_DNA"/>
</dbReference>
<name>A0AC60PII1_IXOPE</name>